<gene>
    <name evidence="2" type="ORF">IX84_14895</name>
</gene>
<proteinExistence type="predicted"/>
<accession>A0A098S5V9</accession>
<reference evidence="2 3" key="1">
    <citation type="journal article" date="2014" name="Int. J. Syst. Evol. Microbiol.">
        <title>Phaeodactylibacter xiamenensis gen. nov., sp. nov., a member of the family Saprospiraceae isolated from the marine alga Phaeodactylum tricornutum.</title>
        <authorList>
            <person name="Chen Z.Jr."/>
            <person name="Lei X."/>
            <person name="Lai Q."/>
            <person name="Li Y."/>
            <person name="Zhang B."/>
            <person name="Zhang J."/>
            <person name="Zhang H."/>
            <person name="Yang L."/>
            <person name="Zheng W."/>
            <person name="Tian Y."/>
            <person name="Yu Z."/>
            <person name="Xu H.Jr."/>
            <person name="Zheng T."/>
        </authorList>
    </citation>
    <scope>NUCLEOTIDE SEQUENCE [LARGE SCALE GENOMIC DNA]</scope>
    <source>
        <strain evidence="2 3">KD52</strain>
    </source>
</reference>
<dbReference type="Proteomes" id="UP000029736">
    <property type="component" value="Unassembled WGS sequence"/>
</dbReference>
<comment type="caution">
    <text evidence="2">The sequence shown here is derived from an EMBL/GenBank/DDBJ whole genome shotgun (WGS) entry which is preliminary data.</text>
</comment>
<dbReference type="STRING" id="1524460.IX84_14895"/>
<dbReference type="RefSeq" id="WP_044221953.1">
    <property type="nucleotide sequence ID" value="NZ_JBKAGJ010000044.1"/>
</dbReference>
<evidence type="ECO:0000313" key="3">
    <source>
        <dbReference type="Proteomes" id="UP000029736"/>
    </source>
</evidence>
<dbReference type="EMBL" id="JPOS01000035">
    <property type="protein sequence ID" value="KGE87495.1"/>
    <property type="molecule type" value="Genomic_DNA"/>
</dbReference>
<dbReference type="OrthoDB" id="9812600at2"/>
<feature type="domain" description="Methyltransferase FkbM" evidence="1">
    <location>
        <begin position="101"/>
        <end position="247"/>
    </location>
</feature>
<dbReference type="NCBIfam" id="TIGR01444">
    <property type="entry name" value="fkbM_fam"/>
    <property type="match status" value="1"/>
</dbReference>
<keyword evidence="3" id="KW-1185">Reference proteome</keyword>
<dbReference type="PANTHER" id="PTHR34203:SF15">
    <property type="entry name" value="SLL1173 PROTEIN"/>
    <property type="match status" value="1"/>
</dbReference>
<dbReference type="AlphaFoldDB" id="A0A098S5V9"/>
<dbReference type="InterPro" id="IPR006342">
    <property type="entry name" value="FkbM_mtfrase"/>
</dbReference>
<organism evidence="2 3">
    <name type="scientific">Phaeodactylibacter xiamenensis</name>
    <dbReference type="NCBI Taxonomy" id="1524460"/>
    <lineage>
        <taxon>Bacteria</taxon>
        <taxon>Pseudomonadati</taxon>
        <taxon>Bacteroidota</taxon>
        <taxon>Saprospiria</taxon>
        <taxon>Saprospirales</taxon>
        <taxon>Haliscomenobacteraceae</taxon>
        <taxon>Phaeodactylibacter</taxon>
    </lineage>
</organism>
<dbReference type="InterPro" id="IPR052514">
    <property type="entry name" value="SAM-dependent_MTase"/>
</dbReference>
<protein>
    <recommendedName>
        <fullName evidence="1">Methyltransferase FkbM domain-containing protein</fullName>
    </recommendedName>
</protein>
<dbReference type="Pfam" id="PF05050">
    <property type="entry name" value="Methyltransf_21"/>
    <property type="match status" value="1"/>
</dbReference>
<dbReference type="PANTHER" id="PTHR34203">
    <property type="entry name" value="METHYLTRANSFERASE, FKBM FAMILY PROTEIN"/>
    <property type="match status" value="1"/>
</dbReference>
<evidence type="ECO:0000259" key="1">
    <source>
        <dbReference type="Pfam" id="PF05050"/>
    </source>
</evidence>
<sequence length="308" mass="34512">MKQQLLKALKEVEHFAEGSKWQRLRATPARYLYAIGFRETLYRYQRKGKLKTIQTFFGERMQVVLPAGTDLYLVGGKTHSSEIRLARFMIQQLEPGDVFVDIGAHFGYFSLLAATLVGKGGKVFAFEAAEDTFSCLSTNLKPLPNCLAVHAAVNADGQAVTFFEFDPLHSEYNSTDVKQFEGQDWFEGNQPKRKEVRGVQLSRFLEETAMTPNLIKIDVEGGEAAVIEGALPFLHKHPVPIVMEYLNPERGNTPHREAACDLLNAGYTPHAIQQSGSLLPLPDIENWYMEQGIDSDNIVFVHPTLAKP</sequence>
<dbReference type="Gene3D" id="3.40.50.150">
    <property type="entry name" value="Vaccinia Virus protein VP39"/>
    <property type="match status" value="1"/>
</dbReference>
<dbReference type="SUPFAM" id="SSF53335">
    <property type="entry name" value="S-adenosyl-L-methionine-dependent methyltransferases"/>
    <property type="match status" value="1"/>
</dbReference>
<evidence type="ECO:0000313" key="2">
    <source>
        <dbReference type="EMBL" id="KGE87495.1"/>
    </source>
</evidence>
<dbReference type="InterPro" id="IPR029063">
    <property type="entry name" value="SAM-dependent_MTases_sf"/>
</dbReference>
<name>A0A098S5V9_9BACT</name>